<dbReference type="Proteomes" id="UP000660454">
    <property type="component" value="Unassembled WGS sequence"/>
</dbReference>
<dbReference type="Gene3D" id="3.40.50.1820">
    <property type="entry name" value="alpha/beta hydrolase"/>
    <property type="match status" value="1"/>
</dbReference>
<dbReference type="Pfam" id="PF12697">
    <property type="entry name" value="Abhydrolase_6"/>
    <property type="match status" value="1"/>
</dbReference>
<dbReference type="InterPro" id="IPR050266">
    <property type="entry name" value="AB_hydrolase_sf"/>
</dbReference>
<evidence type="ECO:0000313" key="2">
    <source>
        <dbReference type="EMBL" id="GIH63079.1"/>
    </source>
</evidence>
<comment type="caution">
    <text evidence="2">The sequence shown here is derived from an EMBL/GenBank/DDBJ whole genome shotgun (WGS) entry which is preliminary data.</text>
</comment>
<feature type="domain" description="AB hydrolase-1" evidence="1">
    <location>
        <begin position="31"/>
        <end position="292"/>
    </location>
</feature>
<dbReference type="PANTHER" id="PTHR43798:SF33">
    <property type="entry name" value="HYDROLASE, PUTATIVE (AFU_ORTHOLOGUE AFUA_2G14860)-RELATED"/>
    <property type="match status" value="1"/>
</dbReference>
<accession>A0ABQ4GNS9</accession>
<dbReference type="InterPro" id="IPR000073">
    <property type="entry name" value="AB_hydrolase_1"/>
</dbReference>
<dbReference type="PANTHER" id="PTHR43798">
    <property type="entry name" value="MONOACYLGLYCEROL LIPASE"/>
    <property type="match status" value="1"/>
</dbReference>
<sequence>MWIMKPPLGEYYDVNGRELLLHREGSGAPAVVFLPGAGAVGMDYWDAQRRAAAFTTSVFYDRAGTGWSESVDLPRSSAEVTDELDALLRSAKVPGPYVLAGHSLGALYARHYASRFPDKVAGLVLMEPAHEDYRAYMPRELVERWDAWDPADALPDELPGEILEFYRVLFEQETADWPADLREPLVDSHVSREWLLTGIREAANIEAVRDEIRAAGPLPDVPLIILTALAIDPFKQAVSAGVPEKLLQAENDGKTRLYNEFAASVPRGENRIVEDAGHVTLPFRRPDAVVQAIRDVLAL</sequence>
<reference evidence="2 3" key="1">
    <citation type="submission" date="2021-01" db="EMBL/GenBank/DDBJ databases">
        <title>Whole genome shotgun sequence of Microbispora siamensis NBRC 104113.</title>
        <authorList>
            <person name="Komaki H."/>
            <person name="Tamura T."/>
        </authorList>
    </citation>
    <scope>NUCLEOTIDE SEQUENCE [LARGE SCALE GENOMIC DNA]</scope>
    <source>
        <strain evidence="2 3">NBRC 104113</strain>
    </source>
</reference>
<dbReference type="EMBL" id="BOOF01000021">
    <property type="protein sequence ID" value="GIH63079.1"/>
    <property type="molecule type" value="Genomic_DNA"/>
</dbReference>
<gene>
    <name evidence="2" type="ORF">Msi02_38960</name>
</gene>
<name>A0ABQ4GNS9_9ACTN</name>
<dbReference type="SUPFAM" id="SSF53474">
    <property type="entry name" value="alpha/beta-Hydrolases"/>
    <property type="match status" value="1"/>
</dbReference>
<proteinExistence type="predicted"/>
<evidence type="ECO:0000313" key="3">
    <source>
        <dbReference type="Proteomes" id="UP000660454"/>
    </source>
</evidence>
<evidence type="ECO:0000259" key="1">
    <source>
        <dbReference type="Pfam" id="PF12697"/>
    </source>
</evidence>
<dbReference type="InterPro" id="IPR029058">
    <property type="entry name" value="AB_hydrolase_fold"/>
</dbReference>
<keyword evidence="3" id="KW-1185">Reference proteome</keyword>
<organism evidence="2 3">
    <name type="scientific">Microbispora siamensis</name>
    <dbReference type="NCBI Taxonomy" id="564413"/>
    <lineage>
        <taxon>Bacteria</taxon>
        <taxon>Bacillati</taxon>
        <taxon>Actinomycetota</taxon>
        <taxon>Actinomycetes</taxon>
        <taxon>Streptosporangiales</taxon>
        <taxon>Streptosporangiaceae</taxon>
        <taxon>Microbispora</taxon>
    </lineage>
</organism>
<protein>
    <recommendedName>
        <fullName evidence="1">AB hydrolase-1 domain-containing protein</fullName>
    </recommendedName>
</protein>